<accession>A0ABQ2AQ88</accession>
<gene>
    <name evidence="1" type="ORF">GCM10007170_15970</name>
</gene>
<keyword evidence="2" id="KW-1185">Reference proteome</keyword>
<protein>
    <recommendedName>
        <fullName evidence="3">Antitoxin VbhA domain-containing protein</fullName>
    </recommendedName>
</protein>
<evidence type="ECO:0008006" key="3">
    <source>
        <dbReference type="Google" id="ProtNLM"/>
    </source>
</evidence>
<comment type="caution">
    <text evidence="1">The sequence shown here is derived from an EMBL/GenBank/DDBJ whole genome shotgun (WGS) entry which is preliminary data.</text>
</comment>
<dbReference type="Proteomes" id="UP000643279">
    <property type="component" value="Unassembled WGS sequence"/>
</dbReference>
<organism evidence="1 2">
    <name type="scientific">Arthrobacter liuii</name>
    <dbReference type="NCBI Taxonomy" id="1476996"/>
    <lineage>
        <taxon>Bacteria</taxon>
        <taxon>Bacillati</taxon>
        <taxon>Actinomycetota</taxon>
        <taxon>Actinomycetes</taxon>
        <taxon>Micrococcales</taxon>
        <taxon>Micrococcaceae</taxon>
        <taxon>Arthrobacter</taxon>
    </lineage>
</organism>
<evidence type="ECO:0000313" key="2">
    <source>
        <dbReference type="Proteomes" id="UP000643279"/>
    </source>
</evidence>
<dbReference type="RefSeq" id="WP_188571096.1">
    <property type="nucleotide sequence ID" value="NZ_BMFW01000005.1"/>
</dbReference>
<name>A0ABQ2AQ88_9MICC</name>
<proteinExistence type="predicted"/>
<evidence type="ECO:0000313" key="1">
    <source>
        <dbReference type="EMBL" id="GGH93937.1"/>
    </source>
</evidence>
<sequence length="46" mass="5193">MTDHEAMEAINAALEDYYRGRISQTEALNQIARITGESAIEHQESK</sequence>
<reference evidence="2" key="1">
    <citation type="journal article" date="2019" name="Int. J. Syst. Evol. Microbiol.">
        <title>The Global Catalogue of Microorganisms (GCM) 10K type strain sequencing project: providing services to taxonomists for standard genome sequencing and annotation.</title>
        <authorList>
            <consortium name="The Broad Institute Genomics Platform"/>
            <consortium name="The Broad Institute Genome Sequencing Center for Infectious Disease"/>
            <person name="Wu L."/>
            <person name="Ma J."/>
        </authorList>
    </citation>
    <scope>NUCLEOTIDE SEQUENCE [LARGE SCALE GENOMIC DNA]</scope>
    <source>
        <strain evidence="2">CGMCC 1.12778</strain>
    </source>
</reference>
<dbReference type="EMBL" id="BMFW01000005">
    <property type="protein sequence ID" value="GGH93937.1"/>
    <property type="molecule type" value="Genomic_DNA"/>
</dbReference>